<accession>A0A3S1IKT3</accession>
<dbReference type="OrthoDB" id="481932at2"/>
<comment type="caution">
    <text evidence="1">The sequence shown here is derived from an EMBL/GenBank/DDBJ whole genome shotgun (WGS) entry which is preliminary data.</text>
</comment>
<protein>
    <submittedName>
        <fullName evidence="1">Uncharacterized protein</fullName>
    </submittedName>
</protein>
<sequence length="413" mass="46572">MKINYSYFKKLLSGGLFLVIYILMTACEAPLNPESTLTIGFVETQRYPKQNYEQLKVYMESELRKEYGDAVQVKLDSLPVASIKEVEEKIKSKKWDIAFTFNPMYSIIAKDNNYEFAARMFPEQTNGYFNIVFFVKSNSPIKDVKDIQSGSTIALGGDSAPLFVLPLYDLYGKDVRITKGNTAKNIIDKVRSGEADIGVGITEVVIKQEKDLRVLKTSRVIPVAGVYIFRGIEKPEDREFIKNGIEKPEDREFIKKTLDNAPQDIKDKSNFTTAGQELKYENLKKIADRVNEITKCVDWNVTLVKVYCLQGQSSSTPSPVIIHNSLGRIDGVVNGVELNTWGGVIKLNLQGDQNKVYRVIVSTSLLQQIPTAPQQKQLSRKRIRVTNVDPTTGTGGIEELQITKPEQLTFFDN</sequence>
<reference evidence="1 2" key="1">
    <citation type="journal article" date="2019" name="Genome Biol. Evol.">
        <title>Day and night: Metabolic profiles and evolutionary relationships of six axenic non-marine cyanobacteria.</title>
        <authorList>
            <person name="Will S.E."/>
            <person name="Henke P."/>
            <person name="Boedeker C."/>
            <person name="Huang S."/>
            <person name="Brinkmann H."/>
            <person name="Rohde M."/>
            <person name="Jarek M."/>
            <person name="Friedl T."/>
            <person name="Seufert S."/>
            <person name="Schumacher M."/>
            <person name="Overmann J."/>
            <person name="Neumann-Schaal M."/>
            <person name="Petersen J."/>
        </authorList>
    </citation>
    <scope>NUCLEOTIDE SEQUENCE [LARGE SCALE GENOMIC DNA]</scope>
    <source>
        <strain evidence="1 2">SAG 1403-4b</strain>
    </source>
</reference>
<dbReference type="Pfam" id="PF12974">
    <property type="entry name" value="Phosphonate-bd"/>
    <property type="match status" value="1"/>
</dbReference>
<dbReference type="RefSeq" id="WP_127052454.1">
    <property type="nucleotide sequence ID" value="NZ_RSCM01000002.1"/>
</dbReference>
<dbReference type="EMBL" id="RSCM01000002">
    <property type="protein sequence ID" value="RUS98865.1"/>
    <property type="molecule type" value="Genomic_DNA"/>
</dbReference>
<dbReference type="AlphaFoldDB" id="A0A3S1IKT3"/>
<evidence type="ECO:0000313" key="1">
    <source>
        <dbReference type="EMBL" id="RUS98865.1"/>
    </source>
</evidence>
<evidence type="ECO:0000313" key="2">
    <source>
        <dbReference type="Proteomes" id="UP000276103"/>
    </source>
</evidence>
<dbReference type="Gene3D" id="3.40.190.10">
    <property type="entry name" value="Periplasmic binding protein-like II"/>
    <property type="match status" value="2"/>
</dbReference>
<name>A0A3S1IKT3_ANAVA</name>
<dbReference type="SUPFAM" id="SSF53850">
    <property type="entry name" value="Periplasmic binding protein-like II"/>
    <property type="match status" value="1"/>
</dbReference>
<dbReference type="PROSITE" id="PS51257">
    <property type="entry name" value="PROKAR_LIPOPROTEIN"/>
    <property type="match status" value="1"/>
</dbReference>
<proteinExistence type="predicted"/>
<gene>
    <name evidence="1" type="ORF">DSM107003_08840</name>
</gene>
<dbReference type="Proteomes" id="UP000276103">
    <property type="component" value="Unassembled WGS sequence"/>
</dbReference>
<organism evidence="1 2">
    <name type="scientific">Trichormus variabilis SAG 1403-4b</name>
    <dbReference type="NCBI Taxonomy" id="447716"/>
    <lineage>
        <taxon>Bacteria</taxon>
        <taxon>Bacillati</taxon>
        <taxon>Cyanobacteriota</taxon>
        <taxon>Cyanophyceae</taxon>
        <taxon>Nostocales</taxon>
        <taxon>Nostocaceae</taxon>
        <taxon>Trichormus</taxon>
    </lineage>
</organism>
<keyword evidence="2" id="KW-1185">Reference proteome</keyword>